<dbReference type="AlphaFoldDB" id="X0X382"/>
<dbReference type="EMBL" id="BARS01043973">
    <property type="protein sequence ID" value="GAG31103.1"/>
    <property type="molecule type" value="Genomic_DNA"/>
</dbReference>
<sequence>MVKRYRYKGREFSKDELINIFYEILSSTLITTKNAALDWINRFVPKRTGQLRDSLIDWINRNWVVDAAGLRASLNTDVEYAFDIIGESAHDATWYEHNGEEAT</sequence>
<feature type="non-terminal residue" evidence="1">
    <location>
        <position position="103"/>
    </location>
</feature>
<proteinExistence type="predicted"/>
<organism evidence="1">
    <name type="scientific">marine sediment metagenome</name>
    <dbReference type="NCBI Taxonomy" id="412755"/>
    <lineage>
        <taxon>unclassified sequences</taxon>
        <taxon>metagenomes</taxon>
        <taxon>ecological metagenomes</taxon>
    </lineage>
</organism>
<accession>X0X382</accession>
<protein>
    <submittedName>
        <fullName evidence="1">Uncharacterized protein</fullName>
    </submittedName>
</protein>
<gene>
    <name evidence="1" type="ORF">S01H1_66495</name>
</gene>
<evidence type="ECO:0000313" key="1">
    <source>
        <dbReference type="EMBL" id="GAG31103.1"/>
    </source>
</evidence>
<comment type="caution">
    <text evidence="1">The sequence shown here is derived from an EMBL/GenBank/DDBJ whole genome shotgun (WGS) entry which is preliminary data.</text>
</comment>
<reference evidence="1" key="1">
    <citation type="journal article" date="2014" name="Front. Microbiol.">
        <title>High frequency of phylogenetically diverse reductive dehalogenase-homologous genes in deep subseafloor sedimentary metagenomes.</title>
        <authorList>
            <person name="Kawai M."/>
            <person name="Futagami T."/>
            <person name="Toyoda A."/>
            <person name="Takaki Y."/>
            <person name="Nishi S."/>
            <person name="Hori S."/>
            <person name="Arai W."/>
            <person name="Tsubouchi T."/>
            <person name="Morono Y."/>
            <person name="Uchiyama I."/>
            <person name="Ito T."/>
            <person name="Fujiyama A."/>
            <person name="Inagaki F."/>
            <person name="Takami H."/>
        </authorList>
    </citation>
    <scope>NUCLEOTIDE SEQUENCE</scope>
    <source>
        <strain evidence="1">Expedition CK06-06</strain>
    </source>
</reference>
<name>X0X382_9ZZZZ</name>